<keyword evidence="5" id="KW-0805">Transcription regulation</keyword>
<dbReference type="OMA" id="MAGHAMK"/>
<dbReference type="GO" id="GO:0000976">
    <property type="term" value="F:transcription cis-regulatory region binding"/>
    <property type="evidence" value="ECO:0007669"/>
    <property type="project" value="TreeGrafter"/>
</dbReference>
<evidence type="ECO:0000256" key="5">
    <source>
        <dbReference type="ARBA" id="ARBA00023015"/>
    </source>
</evidence>
<evidence type="ECO:0000256" key="4">
    <source>
        <dbReference type="ARBA" id="ARBA00022833"/>
    </source>
</evidence>
<evidence type="ECO:0000313" key="11">
    <source>
        <dbReference type="EMBL" id="ADE76551.1"/>
    </source>
</evidence>
<accession>D5AAI2</accession>
<keyword evidence="4" id="KW-0862">Zinc</keyword>
<proteinExistence type="evidence at transcript level"/>
<dbReference type="GO" id="GO:0008270">
    <property type="term" value="F:zinc ion binding"/>
    <property type="evidence" value="ECO:0007669"/>
    <property type="project" value="UniProtKB-KW"/>
</dbReference>
<evidence type="ECO:0000256" key="7">
    <source>
        <dbReference type="ARBA" id="ARBA00023155"/>
    </source>
</evidence>
<protein>
    <recommendedName>
        <fullName evidence="10">ZF-HD dimerization-type domain-containing protein</fullName>
    </recommendedName>
</protein>
<keyword evidence="9" id="KW-0539">Nucleus</keyword>
<dbReference type="NCBIfam" id="TIGR01566">
    <property type="entry name" value="ZF_HD_prot_N"/>
    <property type="match status" value="1"/>
</dbReference>
<keyword evidence="8" id="KW-0804">Transcription</keyword>
<dbReference type="EMBL" id="BT123216">
    <property type="protein sequence ID" value="ADE76551.1"/>
    <property type="molecule type" value="mRNA"/>
</dbReference>
<dbReference type="Pfam" id="PF04770">
    <property type="entry name" value="ZF-HD_dimer"/>
    <property type="match status" value="1"/>
</dbReference>
<evidence type="ECO:0000256" key="2">
    <source>
        <dbReference type="ARBA" id="ARBA00022723"/>
    </source>
</evidence>
<dbReference type="GO" id="GO:0050793">
    <property type="term" value="P:regulation of developmental process"/>
    <property type="evidence" value="ECO:0007669"/>
    <property type="project" value="TreeGrafter"/>
</dbReference>
<dbReference type="PROSITE" id="PS51523">
    <property type="entry name" value="ZF_HD_DIMER"/>
    <property type="match status" value="1"/>
</dbReference>
<dbReference type="FunFam" id="1.10.10.60:FF:000257">
    <property type="entry name" value="Zinc-finger homeodomain protein 2"/>
    <property type="match status" value="1"/>
</dbReference>
<organism evidence="11">
    <name type="scientific">Picea sitchensis</name>
    <name type="common">Sitka spruce</name>
    <name type="synonym">Pinus sitchensis</name>
    <dbReference type="NCBI Taxonomy" id="3332"/>
    <lineage>
        <taxon>Eukaryota</taxon>
        <taxon>Viridiplantae</taxon>
        <taxon>Streptophyta</taxon>
        <taxon>Embryophyta</taxon>
        <taxon>Tracheophyta</taxon>
        <taxon>Spermatophyta</taxon>
        <taxon>Pinopsida</taxon>
        <taxon>Pinidae</taxon>
        <taxon>Conifers I</taxon>
        <taxon>Pinales</taxon>
        <taxon>Pinaceae</taxon>
        <taxon>Picea</taxon>
    </lineage>
</organism>
<evidence type="ECO:0000256" key="1">
    <source>
        <dbReference type="ARBA" id="ARBA00004123"/>
    </source>
</evidence>
<dbReference type="PANTHER" id="PTHR31948:SF140">
    <property type="entry name" value="ZINC-FINGER HOMEODOMAIN PROTEIN 2"/>
    <property type="match status" value="1"/>
</dbReference>
<comment type="subcellular location">
    <subcellularLocation>
        <location evidence="1">Nucleus</location>
    </subcellularLocation>
</comment>
<evidence type="ECO:0000256" key="8">
    <source>
        <dbReference type="ARBA" id="ARBA00023163"/>
    </source>
</evidence>
<dbReference type="GO" id="GO:0003700">
    <property type="term" value="F:DNA-binding transcription factor activity"/>
    <property type="evidence" value="ECO:0007669"/>
    <property type="project" value="TreeGrafter"/>
</dbReference>
<keyword evidence="3" id="KW-0863">Zinc-finger</keyword>
<dbReference type="PANTHER" id="PTHR31948">
    <property type="entry name" value="ZINC-FINGER HOMEODOMAIN PROTEIN 2"/>
    <property type="match status" value="1"/>
</dbReference>
<sequence length="283" mass="30306">MEMGAGGNEAEIGMPMSVSYGHMAAAHAQIHEANSKPNNSNMGADNCSTASDQEIRPLSHEAAAAAAGVSLAKPRSVKYRECLKNHAASIGGHANDGCGEFMPSGDEGTLEALKCAACGCHRNFHRRDTNNGGGDPSASCYYCCYASNGNGNGSSKRPGGLHLSVPAPHVPLALPSSPSGITRSHPQMIMAIRDVGGEDHDHMMSGAGAHAMYMAGHAMKKRFRTKFTQEQKDKMCAFAEKLGWRIQKHDDLAVQQFCMDVGVKRHVLKVWMHNNKHTLAKKP</sequence>
<dbReference type="Gene3D" id="1.10.10.60">
    <property type="entry name" value="Homeodomain-like"/>
    <property type="match status" value="1"/>
</dbReference>
<name>D5AAI2_PICSI</name>
<dbReference type="AlphaFoldDB" id="D5AAI2"/>
<keyword evidence="6" id="KW-0238">DNA-binding</keyword>
<evidence type="ECO:0000256" key="6">
    <source>
        <dbReference type="ARBA" id="ARBA00023125"/>
    </source>
</evidence>
<keyword evidence="2" id="KW-0479">Metal-binding</keyword>
<dbReference type="InterPro" id="IPR006455">
    <property type="entry name" value="Homeodomain_ZF_HD"/>
</dbReference>
<dbReference type="InterPro" id="IPR009057">
    <property type="entry name" value="Homeodomain-like_sf"/>
</dbReference>
<dbReference type="NCBIfam" id="TIGR01565">
    <property type="entry name" value="homeo_ZF_HD"/>
    <property type="match status" value="1"/>
</dbReference>
<evidence type="ECO:0000256" key="3">
    <source>
        <dbReference type="ARBA" id="ARBA00022771"/>
    </source>
</evidence>
<reference evidence="11" key="1">
    <citation type="submission" date="2010-04" db="EMBL/GenBank/DDBJ databases">
        <authorList>
            <person name="Reid K.E."/>
            <person name="Liao N."/>
            <person name="Chan S."/>
            <person name="Docking R."/>
            <person name="Taylor G."/>
            <person name="Moore R."/>
            <person name="Mayo M."/>
            <person name="Munro S."/>
            <person name="King J."/>
            <person name="Yanchuk A."/>
            <person name="Holt R."/>
            <person name="Jones S."/>
            <person name="Marra M."/>
            <person name="Ritland C.E."/>
            <person name="Ritland K."/>
            <person name="Bohlmann J."/>
        </authorList>
    </citation>
    <scope>NUCLEOTIDE SEQUENCE</scope>
    <source>
        <tissue evidence="11">Bud</tissue>
    </source>
</reference>
<dbReference type="SUPFAM" id="SSF46689">
    <property type="entry name" value="Homeodomain-like"/>
    <property type="match status" value="1"/>
</dbReference>
<dbReference type="InterPro" id="IPR006456">
    <property type="entry name" value="ZF_HD_homeobox_Cys/His_dimer"/>
</dbReference>
<keyword evidence="7" id="KW-0371">Homeobox</keyword>
<dbReference type="GO" id="GO:0005634">
    <property type="term" value="C:nucleus"/>
    <property type="evidence" value="ECO:0007669"/>
    <property type="project" value="UniProtKB-SubCell"/>
</dbReference>
<evidence type="ECO:0000259" key="10">
    <source>
        <dbReference type="PROSITE" id="PS51523"/>
    </source>
</evidence>
<feature type="domain" description="ZF-HD dimerization-type" evidence="10">
    <location>
        <begin position="79"/>
        <end position="128"/>
    </location>
</feature>
<evidence type="ECO:0000256" key="9">
    <source>
        <dbReference type="ARBA" id="ARBA00023242"/>
    </source>
</evidence>